<sequence length="179" mass="20810">MAQSRVPIIVFWYCWLKRKLCWMAMRYIFCAYGMFLAQVRHRTAHYKRLEPAGEFTRLGEVLGGNGRAERAHSLPKPLPYFNRTTLAQELCVWLSVIFFMPTACFLAQVRHRAAHTRRRCASGRIHNLPLFSSTTLAQELCGRLVQWISCAQKDEFSPALFPFKKQKKGCSNFEQPFCI</sequence>
<accession>A0A1H6CFD2</accession>
<keyword evidence="1" id="KW-0812">Transmembrane</keyword>
<keyword evidence="1" id="KW-1133">Transmembrane helix</keyword>
<protein>
    <submittedName>
        <fullName evidence="2">Uncharacterized protein</fullName>
    </submittedName>
</protein>
<proteinExistence type="predicted"/>
<organism evidence="2 3">
    <name type="scientific">Sphingobacterium lactis</name>
    <dbReference type="NCBI Taxonomy" id="797291"/>
    <lineage>
        <taxon>Bacteria</taxon>
        <taxon>Pseudomonadati</taxon>
        <taxon>Bacteroidota</taxon>
        <taxon>Sphingobacteriia</taxon>
        <taxon>Sphingobacteriales</taxon>
        <taxon>Sphingobacteriaceae</taxon>
        <taxon>Sphingobacterium</taxon>
    </lineage>
</organism>
<dbReference type="AlphaFoldDB" id="A0A1H6CFD2"/>
<keyword evidence="3" id="KW-1185">Reference proteome</keyword>
<reference evidence="3" key="1">
    <citation type="submission" date="2016-10" db="EMBL/GenBank/DDBJ databases">
        <authorList>
            <person name="Varghese N."/>
            <person name="Submissions S."/>
        </authorList>
    </citation>
    <scope>NUCLEOTIDE SEQUENCE [LARGE SCALE GENOMIC DNA]</scope>
    <source>
        <strain evidence="3">DSM 22361</strain>
    </source>
</reference>
<dbReference type="Proteomes" id="UP000236731">
    <property type="component" value="Unassembled WGS sequence"/>
</dbReference>
<feature type="transmembrane region" description="Helical" evidence="1">
    <location>
        <begin position="86"/>
        <end position="109"/>
    </location>
</feature>
<dbReference type="EMBL" id="FNUT01000015">
    <property type="protein sequence ID" value="SEG71592.1"/>
    <property type="molecule type" value="Genomic_DNA"/>
</dbReference>
<feature type="transmembrane region" description="Helical" evidence="1">
    <location>
        <begin position="20"/>
        <end position="39"/>
    </location>
</feature>
<name>A0A1H6CFD2_9SPHI</name>
<evidence type="ECO:0000256" key="1">
    <source>
        <dbReference type="SAM" id="Phobius"/>
    </source>
</evidence>
<keyword evidence="1" id="KW-0472">Membrane</keyword>
<evidence type="ECO:0000313" key="2">
    <source>
        <dbReference type="EMBL" id="SEG71592.1"/>
    </source>
</evidence>
<gene>
    <name evidence="2" type="ORF">SAMN05421877_11533</name>
</gene>
<evidence type="ECO:0000313" key="3">
    <source>
        <dbReference type="Proteomes" id="UP000236731"/>
    </source>
</evidence>